<organism evidence="1">
    <name type="scientific">Anguilla anguilla</name>
    <name type="common">European freshwater eel</name>
    <name type="synonym">Muraena anguilla</name>
    <dbReference type="NCBI Taxonomy" id="7936"/>
    <lineage>
        <taxon>Eukaryota</taxon>
        <taxon>Metazoa</taxon>
        <taxon>Chordata</taxon>
        <taxon>Craniata</taxon>
        <taxon>Vertebrata</taxon>
        <taxon>Euteleostomi</taxon>
        <taxon>Actinopterygii</taxon>
        <taxon>Neopterygii</taxon>
        <taxon>Teleostei</taxon>
        <taxon>Anguilliformes</taxon>
        <taxon>Anguillidae</taxon>
        <taxon>Anguilla</taxon>
    </lineage>
</organism>
<evidence type="ECO:0000313" key="1">
    <source>
        <dbReference type="EMBL" id="JAH79527.1"/>
    </source>
</evidence>
<reference evidence="1" key="2">
    <citation type="journal article" date="2015" name="Fish Shellfish Immunol.">
        <title>Early steps in the European eel (Anguilla anguilla)-Vibrio vulnificus interaction in the gills: Role of the RtxA13 toxin.</title>
        <authorList>
            <person name="Callol A."/>
            <person name="Pajuelo D."/>
            <person name="Ebbesson L."/>
            <person name="Teles M."/>
            <person name="MacKenzie S."/>
            <person name="Amaro C."/>
        </authorList>
    </citation>
    <scope>NUCLEOTIDE SEQUENCE</scope>
</reference>
<sequence>MNVILYNLPRQYIAVSSGIIINTTNVNPQQLPIMCFWITLYLKGPNSTCKMYFYSSHKQPCDCFGILSFV</sequence>
<name>A0A0E9VN93_ANGAN</name>
<dbReference type="EMBL" id="GBXM01029050">
    <property type="protein sequence ID" value="JAH79527.1"/>
    <property type="molecule type" value="Transcribed_RNA"/>
</dbReference>
<proteinExistence type="predicted"/>
<accession>A0A0E9VN93</accession>
<protein>
    <submittedName>
        <fullName evidence="1">Uncharacterized protein</fullName>
    </submittedName>
</protein>
<reference evidence="1" key="1">
    <citation type="submission" date="2014-11" db="EMBL/GenBank/DDBJ databases">
        <authorList>
            <person name="Amaro Gonzalez C."/>
        </authorList>
    </citation>
    <scope>NUCLEOTIDE SEQUENCE</scope>
</reference>
<dbReference type="AlphaFoldDB" id="A0A0E9VN93"/>